<evidence type="ECO:0000313" key="2">
    <source>
        <dbReference type="EMBL" id="WTR75785.1"/>
    </source>
</evidence>
<reference evidence="2 3" key="1">
    <citation type="submission" date="2022-10" db="EMBL/GenBank/DDBJ databases">
        <title>The complete genomes of actinobacterial strains from the NBC collection.</title>
        <authorList>
            <person name="Joergensen T.S."/>
            <person name="Alvarez Arevalo M."/>
            <person name="Sterndorff E.B."/>
            <person name="Faurdal D."/>
            <person name="Vuksanovic O."/>
            <person name="Mourched A.-S."/>
            <person name="Charusanti P."/>
            <person name="Shaw S."/>
            <person name="Blin K."/>
            <person name="Weber T."/>
        </authorList>
    </citation>
    <scope>NUCLEOTIDE SEQUENCE [LARGE SCALE GENOMIC DNA]</scope>
    <source>
        <strain evidence="2 3">NBC_00123</strain>
        <plasmid evidence="2 3">unnamed1</plasmid>
    </source>
</reference>
<gene>
    <name evidence="2" type="ORF">OG814_41700</name>
</gene>
<dbReference type="EMBL" id="CP108189">
    <property type="protein sequence ID" value="WTR75785.1"/>
    <property type="molecule type" value="Genomic_DNA"/>
</dbReference>
<dbReference type="Proteomes" id="UP001622594">
    <property type="component" value="Plasmid unnamed1"/>
</dbReference>
<name>A0ABZ1LNZ9_9ACTN</name>
<sequence>MRKTDLDHLLSRTLLVFERAVPRDTVPARAPDPKIPRPVAPRHPIDQNTASAAEDLRTLCEALVTHTPADAVADFLTDQVPEPRSAMILACVLQLTDTDDGARFWWQYAAGAGHAAAAYCLYLHHLALGETHVARWWHKQTDDTPEAKTVRTTVHRDNKTVALFHDEETSAATLLRLLRRLGKPTLRPRSAVVAELMAYMPTAVAVGYLREPDSELPLPGDKFAHEIHALLTVSATRSDRPSNLPARTRTRGRARPGLRQTTAATGPRIPQPLDEAASR</sequence>
<keyword evidence="2" id="KW-0614">Plasmid</keyword>
<organism evidence="2 3">
    <name type="scientific">Streptomyces zaomyceticus</name>
    <dbReference type="NCBI Taxonomy" id="68286"/>
    <lineage>
        <taxon>Bacteria</taxon>
        <taxon>Bacillati</taxon>
        <taxon>Actinomycetota</taxon>
        <taxon>Actinomycetes</taxon>
        <taxon>Kitasatosporales</taxon>
        <taxon>Streptomycetaceae</taxon>
        <taxon>Streptomyces</taxon>
    </lineage>
</organism>
<keyword evidence="3" id="KW-1185">Reference proteome</keyword>
<feature type="region of interest" description="Disordered" evidence="1">
    <location>
        <begin position="235"/>
        <end position="279"/>
    </location>
</feature>
<geneLocation type="plasmid" evidence="2 3">
    <name>unnamed1</name>
</geneLocation>
<feature type="region of interest" description="Disordered" evidence="1">
    <location>
        <begin position="27"/>
        <end position="46"/>
    </location>
</feature>
<dbReference type="RefSeq" id="WP_327166897.1">
    <property type="nucleotide sequence ID" value="NZ_CP108189.1"/>
</dbReference>
<evidence type="ECO:0000313" key="3">
    <source>
        <dbReference type="Proteomes" id="UP001622594"/>
    </source>
</evidence>
<protein>
    <submittedName>
        <fullName evidence="2">Uncharacterized protein</fullName>
    </submittedName>
</protein>
<accession>A0ABZ1LNZ9</accession>
<proteinExistence type="predicted"/>
<evidence type="ECO:0000256" key="1">
    <source>
        <dbReference type="SAM" id="MobiDB-lite"/>
    </source>
</evidence>